<keyword evidence="1" id="KW-0479">Metal-binding</keyword>
<evidence type="ECO:0000256" key="1">
    <source>
        <dbReference type="PROSITE-ProRule" id="PRU00047"/>
    </source>
</evidence>
<dbReference type="Gene3D" id="1.25.40.20">
    <property type="entry name" value="Ankyrin repeat-containing domain"/>
    <property type="match status" value="1"/>
</dbReference>
<evidence type="ECO:0000313" key="4">
    <source>
        <dbReference type="Proteomes" id="UP001285441"/>
    </source>
</evidence>
<dbReference type="PROSITE" id="PS50158">
    <property type="entry name" value="ZF_CCHC"/>
    <property type="match status" value="1"/>
</dbReference>
<keyword evidence="4" id="KW-1185">Reference proteome</keyword>
<keyword evidence="1" id="KW-0862">Zinc</keyword>
<dbReference type="AlphaFoldDB" id="A0AAE0N548"/>
<dbReference type="GO" id="GO:0008270">
    <property type="term" value="F:zinc ion binding"/>
    <property type="evidence" value="ECO:0007669"/>
    <property type="project" value="UniProtKB-KW"/>
</dbReference>
<reference evidence="3" key="1">
    <citation type="journal article" date="2023" name="Mol. Phylogenet. Evol.">
        <title>Genome-scale phylogeny and comparative genomics of the fungal order Sordariales.</title>
        <authorList>
            <person name="Hensen N."/>
            <person name="Bonometti L."/>
            <person name="Westerberg I."/>
            <person name="Brannstrom I.O."/>
            <person name="Guillou S."/>
            <person name="Cros-Aarteil S."/>
            <person name="Calhoun S."/>
            <person name="Haridas S."/>
            <person name="Kuo A."/>
            <person name="Mondo S."/>
            <person name="Pangilinan J."/>
            <person name="Riley R."/>
            <person name="LaButti K."/>
            <person name="Andreopoulos B."/>
            <person name="Lipzen A."/>
            <person name="Chen C."/>
            <person name="Yan M."/>
            <person name="Daum C."/>
            <person name="Ng V."/>
            <person name="Clum A."/>
            <person name="Steindorff A."/>
            <person name="Ohm R.A."/>
            <person name="Martin F."/>
            <person name="Silar P."/>
            <person name="Natvig D.O."/>
            <person name="Lalanne C."/>
            <person name="Gautier V."/>
            <person name="Ament-Velasquez S.L."/>
            <person name="Kruys A."/>
            <person name="Hutchinson M.I."/>
            <person name="Powell A.J."/>
            <person name="Barry K."/>
            <person name="Miller A.N."/>
            <person name="Grigoriev I.V."/>
            <person name="Debuchy R."/>
            <person name="Gladieux P."/>
            <person name="Hiltunen Thoren M."/>
            <person name="Johannesson H."/>
        </authorList>
    </citation>
    <scope>NUCLEOTIDE SEQUENCE</scope>
    <source>
        <strain evidence="3">CBS 232.78</strain>
    </source>
</reference>
<proteinExistence type="predicted"/>
<dbReference type="Proteomes" id="UP001285441">
    <property type="component" value="Unassembled WGS sequence"/>
</dbReference>
<feature type="domain" description="CCHC-type" evidence="2">
    <location>
        <begin position="287"/>
        <end position="300"/>
    </location>
</feature>
<evidence type="ECO:0000313" key="3">
    <source>
        <dbReference type="EMBL" id="KAK3370558.1"/>
    </source>
</evidence>
<dbReference type="GO" id="GO:0003676">
    <property type="term" value="F:nucleic acid binding"/>
    <property type="evidence" value="ECO:0007669"/>
    <property type="project" value="InterPro"/>
</dbReference>
<name>A0AAE0N548_9PEZI</name>
<reference evidence="3" key="2">
    <citation type="submission" date="2023-06" db="EMBL/GenBank/DDBJ databases">
        <authorList>
            <consortium name="Lawrence Berkeley National Laboratory"/>
            <person name="Haridas S."/>
            <person name="Hensen N."/>
            <person name="Bonometti L."/>
            <person name="Westerberg I."/>
            <person name="Brannstrom I.O."/>
            <person name="Guillou S."/>
            <person name="Cros-Aarteil S."/>
            <person name="Calhoun S."/>
            <person name="Kuo A."/>
            <person name="Mondo S."/>
            <person name="Pangilinan J."/>
            <person name="Riley R."/>
            <person name="LaButti K."/>
            <person name="Andreopoulos B."/>
            <person name="Lipzen A."/>
            <person name="Chen C."/>
            <person name="Yanf M."/>
            <person name="Daum C."/>
            <person name="Ng V."/>
            <person name="Clum A."/>
            <person name="Steindorff A."/>
            <person name="Ohm R."/>
            <person name="Martin F."/>
            <person name="Silar P."/>
            <person name="Natvig D."/>
            <person name="Lalanne C."/>
            <person name="Gautier V."/>
            <person name="Ament-velasquez S.L."/>
            <person name="Kruys A."/>
            <person name="Hutchinson M.I."/>
            <person name="Powell A.J."/>
            <person name="Barry K."/>
            <person name="Miller A.N."/>
            <person name="Grigoriev I.V."/>
            <person name="Debuchy R."/>
            <person name="Gladieux P."/>
            <person name="Thoren M.H."/>
            <person name="Johannesson H."/>
        </authorList>
    </citation>
    <scope>NUCLEOTIDE SEQUENCE</scope>
    <source>
        <strain evidence="3">CBS 232.78</strain>
    </source>
</reference>
<accession>A0AAE0N548</accession>
<comment type="caution">
    <text evidence="3">The sequence shown here is derived from an EMBL/GenBank/DDBJ whole genome shotgun (WGS) entry which is preliminary data.</text>
</comment>
<keyword evidence="1" id="KW-0863">Zinc-finger</keyword>
<dbReference type="InterPro" id="IPR001878">
    <property type="entry name" value="Znf_CCHC"/>
</dbReference>
<organism evidence="3 4">
    <name type="scientific">Podospora didyma</name>
    <dbReference type="NCBI Taxonomy" id="330526"/>
    <lineage>
        <taxon>Eukaryota</taxon>
        <taxon>Fungi</taxon>
        <taxon>Dikarya</taxon>
        <taxon>Ascomycota</taxon>
        <taxon>Pezizomycotina</taxon>
        <taxon>Sordariomycetes</taxon>
        <taxon>Sordariomycetidae</taxon>
        <taxon>Sordariales</taxon>
        <taxon>Podosporaceae</taxon>
        <taxon>Podospora</taxon>
    </lineage>
</organism>
<protein>
    <recommendedName>
        <fullName evidence="2">CCHC-type domain-containing protein</fullName>
    </recommendedName>
</protein>
<gene>
    <name evidence="3" type="ORF">B0H63DRAFT_454720</name>
</gene>
<dbReference type="InterPro" id="IPR036770">
    <property type="entry name" value="Ankyrin_rpt-contain_sf"/>
</dbReference>
<dbReference type="EMBL" id="JAULSW010000009">
    <property type="protein sequence ID" value="KAK3370558.1"/>
    <property type="molecule type" value="Genomic_DNA"/>
</dbReference>
<evidence type="ECO:0000259" key="2">
    <source>
        <dbReference type="PROSITE" id="PS50158"/>
    </source>
</evidence>
<sequence length="408" mass="46292">MISSGMLLNVASLLIEHRHVDPMISADQKEALLYALVTAKQQDPEATNTYNQKSHIGDCFVTVKHKQTWLGEEDFYDCLGNVFDYFVKRKLVDLNHRLSDTGETPLTLAADARRPRPLMCRYLLFRDYVDINTTNSRGMMAMYCALSTFIIPEQLNTHSEGKTAVDYDYDHVDHMLEPGRQLNYEKIRELYYRGAGVKLVHILLENLNSHPHTISEQELRRQIDRLRAGPYKHPHTWPIFSNLTRLRPRSGKNNKKGGVETKKVDATNPYTEARRGADGSLIHVGNCYSCGRWGHTRLECVAPIGYEFVDIDDVLAEQLQPTDTMELTVKFPAGEAPMERLLDEIVLQICGNIANFSSELELFSGLFALSLTSRRFASVATEALYKANINSKEPDAIFWAAQLAKLAH</sequence>